<dbReference type="Proteomes" id="UP001596018">
    <property type="component" value="Unassembled WGS sequence"/>
</dbReference>
<protein>
    <submittedName>
        <fullName evidence="4">SDR family NAD(P)-dependent oxidoreductase</fullName>
    </submittedName>
</protein>
<dbReference type="EMBL" id="JBHSMM010000001">
    <property type="protein sequence ID" value="MFC5439850.1"/>
    <property type="molecule type" value="Genomic_DNA"/>
</dbReference>
<keyword evidence="5" id="KW-1185">Reference proteome</keyword>
<keyword evidence="2" id="KW-0560">Oxidoreductase</keyword>
<dbReference type="Pfam" id="PF00106">
    <property type="entry name" value="adh_short"/>
    <property type="match status" value="1"/>
</dbReference>
<dbReference type="InterPro" id="IPR020904">
    <property type="entry name" value="Sc_DH/Rdtase_CS"/>
</dbReference>
<evidence type="ECO:0000313" key="4">
    <source>
        <dbReference type="EMBL" id="MFC5439850.1"/>
    </source>
</evidence>
<name>A0ABW0JWX3_9GAMM</name>
<proteinExistence type="inferred from homology"/>
<dbReference type="InterPro" id="IPR002347">
    <property type="entry name" value="SDR_fam"/>
</dbReference>
<dbReference type="Gene3D" id="3.40.50.720">
    <property type="entry name" value="NAD(P)-binding Rossmann-like Domain"/>
    <property type="match status" value="1"/>
</dbReference>
<evidence type="ECO:0000256" key="1">
    <source>
        <dbReference type="ARBA" id="ARBA00006484"/>
    </source>
</evidence>
<comment type="caution">
    <text evidence="4">The sequence shown here is derived from an EMBL/GenBank/DDBJ whole genome shotgun (WGS) entry which is preliminary data.</text>
</comment>
<dbReference type="PRINTS" id="PR00080">
    <property type="entry name" value="SDRFAMILY"/>
</dbReference>
<dbReference type="PANTHER" id="PTHR24322">
    <property type="entry name" value="PKSB"/>
    <property type="match status" value="1"/>
</dbReference>
<evidence type="ECO:0000313" key="5">
    <source>
        <dbReference type="Proteomes" id="UP001596018"/>
    </source>
</evidence>
<accession>A0ABW0JWX3</accession>
<evidence type="ECO:0000256" key="2">
    <source>
        <dbReference type="ARBA" id="ARBA00023002"/>
    </source>
</evidence>
<evidence type="ECO:0000256" key="3">
    <source>
        <dbReference type="RuleBase" id="RU000363"/>
    </source>
</evidence>
<comment type="similarity">
    <text evidence="1 3">Belongs to the short-chain dehydrogenases/reductases (SDR) family.</text>
</comment>
<dbReference type="SUPFAM" id="SSF51735">
    <property type="entry name" value="NAD(P)-binding Rossmann-fold domains"/>
    <property type="match status" value="1"/>
</dbReference>
<reference evidence="5" key="1">
    <citation type="journal article" date="2019" name="Int. J. Syst. Evol. Microbiol.">
        <title>The Global Catalogue of Microorganisms (GCM) 10K type strain sequencing project: providing services to taxonomists for standard genome sequencing and annotation.</title>
        <authorList>
            <consortium name="The Broad Institute Genomics Platform"/>
            <consortium name="The Broad Institute Genome Sequencing Center for Infectious Disease"/>
            <person name="Wu L."/>
            <person name="Ma J."/>
        </authorList>
    </citation>
    <scope>NUCLEOTIDE SEQUENCE [LARGE SCALE GENOMIC DNA]</scope>
    <source>
        <strain evidence="5">KACC 12822</strain>
    </source>
</reference>
<dbReference type="PRINTS" id="PR00081">
    <property type="entry name" value="GDHRDH"/>
</dbReference>
<sequence length="275" mass="29469">MRTVESRIVLITGAAMGMGRLYAERAVAEHAAAVVLWDMDAAALEATRTELASRGARVLAQVVDVSSPQAVAEAAQRVQAEVGTPDIVINNAGVVRGKPFWEHDPLTDTEFVIRVNVLGPMHVTRAFLPGMIAAGNEARILNVASASGLLSVPRMTVYTGSKWALIGWSDSLRLELKRAGHGHVRVTTLIPSYIKTGMFAGARAPLLTPLLEPAHVVDKAWAAMKAGKPRLMMPWTVALSGALRGLLPLPLWDWVAGSVFKVYSSMDAFTGRKSG</sequence>
<dbReference type="RefSeq" id="WP_056079691.1">
    <property type="nucleotide sequence ID" value="NZ_JALBWS010000014.1"/>
</dbReference>
<dbReference type="PANTHER" id="PTHR24322:SF736">
    <property type="entry name" value="RETINOL DEHYDROGENASE 10"/>
    <property type="match status" value="1"/>
</dbReference>
<dbReference type="InterPro" id="IPR036291">
    <property type="entry name" value="NAD(P)-bd_dom_sf"/>
</dbReference>
<dbReference type="PROSITE" id="PS00061">
    <property type="entry name" value="ADH_SHORT"/>
    <property type="match status" value="1"/>
</dbReference>
<organism evidence="4 5">
    <name type="scientific">Rhodanobacter ginsenosidimutans</name>
    <dbReference type="NCBI Taxonomy" id="490571"/>
    <lineage>
        <taxon>Bacteria</taxon>
        <taxon>Pseudomonadati</taxon>
        <taxon>Pseudomonadota</taxon>
        <taxon>Gammaproteobacteria</taxon>
        <taxon>Lysobacterales</taxon>
        <taxon>Rhodanobacteraceae</taxon>
        <taxon>Rhodanobacter</taxon>
    </lineage>
</organism>
<gene>
    <name evidence="4" type="ORF">ACFPK0_07490</name>
</gene>